<sequence length="76" mass="8215">MPHLKNRVETVTGVYGKALSFCVSFRCLGFRACGALVPLNTGTEASAFTRGASLCHHRIHRKLSGQLPVLADVMKS</sequence>
<evidence type="ECO:0000313" key="2">
    <source>
        <dbReference type="Proteomes" id="UP000324222"/>
    </source>
</evidence>
<proteinExistence type="predicted"/>
<name>A0A5B7E8Y9_PORTR</name>
<dbReference type="AlphaFoldDB" id="A0A5B7E8Y9"/>
<protein>
    <submittedName>
        <fullName evidence="1">Uncharacterized protein</fullName>
    </submittedName>
</protein>
<keyword evidence="2" id="KW-1185">Reference proteome</keyword>
<comment type="caution">
    <text evidence="1">The sequence shown here is derived from an EMBL/GenBank/DDBJ whole genome shotgun (WGS) entry which is preliminary data.</text>
</comment>
<gene>
    <name evidence="1" type="ORF">E2C01_023827</name>
</gene>
<evidence type="ECO:0000313" key="1">
    <source>
        <dbReference type="EMBL" id="MPC30560.1"/>
    </source>
</evidence>
<dbReference type="Proteomes" id="UP000324222">
    <property type="component" value="Unassembled WGS sequence"/>
</dbReference>
<reference evidence="1 2" key="1">
    <citation type="submission" date="2019-05" db="EMBL/GenBank/DDBJ databases">
        <title>Another draft genome of Portunus trituberculatus and its Hox gene families provides insights of decapod evolution.</title>
        <authorList>
            <person name="Jeong J.-H."/>
            <person name="Song I."/>
            <person name="Kim S."/>
            <person name="Choi T."/>
            <person name="Kim D."/>
            <person name="Ryu S."/>
            <person name="Kim W."/>
        </authorList>
    </citation>
    <scope>NUCLEOTIDE SEQUENCE [LARGE SCALE GENOMIC DNA]</scope>
    <source>
        <tissue evidence="1">Muscle</tissue>
    </source>
</reference>
<organism evidence="1 2">
    <name type="scientific">Portunus trituberculatus</name>
    <name type="common">Swimming crab</name>
    <name type="synonym">Neptunus trituberculatus</name>
    <dbReference type="NCBI Taxonomy" id="210409"/>
    <lineage>
        <taxon>Eukaryota</taxon>
        <taxon>Metazoa</taxon>
        <taxon>Ecdysozoa</taxon>
        <taxon>Arthropoda</taxon>
        <taxon>Crustacea</taxon>
        <taxon>Multicrustacea</taxon>
        <taxon>Malacostraca</taxon>
        <taxon>Eumalacostraca</taxon>
        <taxon>Eucarida</taxon>
        <taxon>Decapoda</taxon>
        <taxon>Pleocyemata</taxon>
        <taxon>Brachyura</taxon>
        <taxon>Eubrachyura</taxon>
        <taxon>Portunoidea</taxon>
        <taxon>Portunidae</taxon>
        <taxon>Portuninae</taxon>
        <taxon>Portunus</taxon>
    </lineage>
</organism>
<accession>A0A5B7E8Y9</accession>
<dbReference type="EMBL" id="VSRR010002278">
    <property type="protein sequence ID" value="MPC30560.1"/>
    <property type="molecule type" value="Genomic_DNA"/>
</dbReference>